<evidence type="ECO:0000313" key="12">
    <source>
        <dbReference type="Proteomes" id="UP000027195"/>
    </source>
</evidence>
<dbReference type="PANTHER" id="PTHR12949:SF0">
    <property type="entry name" value="DNA-DIRECTED RNA POLYMERASE III SUBUNIT RPC3"/>
    <property type="match status" value="1"/>
</dbReference>
<dbReference type="Proteomes" id="UP000027195">
    <property type="component" value="Unassembled WGS sequence"/>
</dbReference>
<evidence type="ECO:0000256" key="1">
    <source>
        <dbReference type="ARBA" id="ARBA00004123"/>
    </source>
</evidence>
<evidence type="ECO:0000256" key="2">
    <source>
        <dbReference type="ARBA" id="ARBA00006835"/>
    </source>
</evidence>
<evidence type="ECO:0000256" key="3">
    <source>
        <dbReference type="ARBA" id="ARBA00011206"/>
    </source>
</evidence>
<gene>
    <name evidence="11" type="ORF">BOTBODRAFT_111828</name>
</gene>
<dbReference type="InterPro" id="IPR013197">
    <property type="entry name" value="RNA_pol_III_RPC82-rel_HTH"/>
</dbReference>
<dbReference type="STRING" id="930990.A0A067MEP7"/>
<evidence type="ECO:0000256" key="7">
    <source>
        <dbReference type="ARBA" id="ARBA00023242"/>
    </source>
</evidence>
<evidence type="ECO:0000256" key="5">
    <source>
        <dbReference type="ARBA" id="ARBA00022478"/>
    </source>
</evidence>
<dbReference type="Gene3D" id="1.10.10.10">
    <property type="entry name" value="Winged helix-like DNA-binding domain superfamily/Winged helix DNA-binding domain"/>
    <property type="match status" value="4"/>
</dbReference>
<comment type="subcellular location">
    <subcellularLocation>
        <location evidence="1 9">Nucleus</location>
    </subcellularLocation>
</comment>
<dbReference type="Pfam" id="PF08221">
    <property type="entry name" value="HTH_9"/>
    <property type="match status" value="1"/>
</dbReference>
<feature type="domain" description="HTH TFE/IIEalpha-type" evidence="10">
    <location>
        <begin position="367"/>
        <end position="453"/>
    </location>
</feature>
<dbReference type="InterPro" id="IPR008806">
    <property type="entry name" value="RNA_pol_III_Rpc82_C"/>
</dbReference>
<dbReference type="InterPro" id="IPR039748">
    <property type="entry name" value="RPC3"/>
</dbReference>
<comment type="subunit">
    <text evidence="3 9">Component of the RNA polymerase III (Pol III) complex consisting of 17 subunits.</text>
</comment>
<dbReference type="GO" id="GO:0006351">
    <property type="term" value="P:DNA-templated transcription"/>
    <property type="evidence" value="ECO:0007669"/>
    <property type="project" value="InterPro"/>
</dbReference>
<evidence type="ECO:0000256" key="4">
    <source>
        <dbReference type="ARBA" id="ARBA00016689"/>
    </source>
</evidence>
<dbReference type="HOGENOM" id="CLU_023294_2_0_1"/>
<reference evidence="12" key="1">
    <citation type="journal article" date="2014" name="Proc. Natl. Acad. Sci. U.S.A.">
        <title>Extensive sampling of basidiomycete genomes demonstrates inadequacy of the white-rot/brown-rot paradigm for wood decay fungi.</title>
        <authorList>
            <person name="Riley R."/>
            <person name="Salamov A.A."/>
            <person name="Brown D.W."/>
            <person name="Nagy L.G."/>
            <person name="Floudas D."/>
            <person name="Held B.W."/>
            <person name="Levasseur A."/>
            <person name="Lombard V."/>
            <person name="Morin E."/>
            <person name="Otillar R."/>
            <person name="Lindquist E.A."/>
            <person name="Sun H."/>
            <person name="LaButti K.M."/>
            <person name="Schmutz J."/>
            <person name="Jabbour D."/>
            <person name="Luo H."/>
            <person name="Baker S.E."/>
            <person name="Pisabarro A.G."/>
            <person name="Walton J.D."/>
            <person name="Blanchette R.A."/>
            <person name="Henrissat B."/>
            <person name="Martin F."/>
            <person name="Cullen D."/>
            <person name="Hibbett D.S."/>
            <person name="Grigoriev I.V."/>
        </authorList>
    </citation>
    <scope>NUCLEOTIDE SEQUENCE [LARGE SCALE GENOMIC DNA]</scope>
    <source>
        <strain evidence="12">FD-172 SS1</strain>
    </source>
</reference>
<dbReference type="Gene3D" id="6.10.140.1450">
    <property type="match status" value="1"/>
</dbReference>
<proteinExistence type="inferred from homology"/>
<dbReference type="Pfam" id="PF05645">
    <property type="entry name" value="RNA_pol_Rpc82"/>
    <property type="match status" value="1"/>
</dbReference>
<evidence type="ECO:0000313" key="11">
    <source>
        <dbReference type="EMBL" id="KDQ13190.1"/>
    </source>
</evidence>
<organism evidence="11 12">
    <name type="scientific">Botryobasidium botryosum (strain FD-172 SS1)</name>
    <dbReference type="NCBI Taxonomy" id="930990"/>
    <lineage>
        <taxon>Eukaryota</taxon>
        <taxon>Fungi</taxon>
        <taxon>Dikarya</taxon>
        <taxon>Basidiomycota</taxon>
        <taxon>Agaricomycotina</taxon>
        <taxon>Agaricomycetes</taxon>
        <taxon>Cantharellales</taxon>
        <taxon>Botryobasidiaceae</taxon>
        <taxon>Botryobasidium</taxon>
    </lineage>
</organism>
<sequence length="539" mass="60822">MSNKDSARLCEEIIHEHFGPVTAKVASVLLHHGRLNFPLLLRLTGLRSRVASLAVLILVQHNLLWHFTSTDEGEMLELAWEEVLYRLRFGRYIDLAHKTLGEAAAEVVSLILDHGKLRLPDIIDHLASRDSKKQKLYKNAVFTLLDSRYLKPTTGRAHNSPCDFLIDFEEKEKAANKSVLSAKQLRELKERARIELGKLIEKEAQSGLKRKDDEAMNGKSKKRQKVDEDMINEEAYLRVNYSKYDILIRNQLIENAASQRHNHFAGIVLRATLLATLPKQLGMSDVRTDPATLNSIVQALPENTHLAGVSSAEKSSQAALTKEYVNILCSMDNPTSVGRESAFMSYIGGISSGKVSVELEIIGKRLKRRVLEGVVREKWGDEGVRIVRILIDKGKLSEDHVSKISMMHKKDVQPLLVALSAASIIAQQEVPRGTERTPSKTFYLWYIDLPQTYSVLLASFYKTLGNIIARRREEEGKVRVVLDKKERSEAAASANAEATLGRAEREALKEWEERKERLGVLQRRMEECVFVLKDMGAAE</sequence>
<evidence type="ECO:0000259" key="10">
    <source>
        <dbReference type="PROSITE" id="PS51344"/>
    </source>
</evidence>
<evidence type="ECO:0000256" key="8">
    <source>
        <dbReference type="ARBA" id="ARBA00025127"/>
    </source>
</evidence>
<comment type="function">
    <text evidence="8 9">DNA-dependent RNA polymerase catalyzes the transcription of DNA into RNA using the four ribonucleoside triphosphates as substrates. Specific core component of RNA polymerase III which synthesizes small RNAs, such as 5S rRNA and tRNAs.</text>
</comment>
<keyword evidence="12" id="KW-1185">Reference proteome</keyword>
<evidence type="ECO:0000256" key="9">
    <source>
        <dbReference type="RuleBase" id="RU367076"/>
    </source>
</evidence>
<name>A0A067MEP7_BOTB1</name>
<comment type="similarity">
    <text evidence="2 9">Belongs to the RNA polymerase beta chain family.</text>
</comment>
<dbReference type="InterPro" id="IPR036390">
    <property type="entry name" value="WH_DNA-bd_sf"/>
</dbReference>
<dbReference type="InParanoid" id="A0A067MEP7"/>
<dbReference type="OrthoDB" id="272392at2759"/>
<dbReference type="FunCoup" id="A0A067MEP7">
    <property type="interactions" value="727"/>
</dbReference>
<dbReference type="PANTHER" id="PTHR12949">
    <property type="entry name" value="RNA POLYMERASE III DNA DIRECTED -RELATED"/>
    <property type="match status" value="1"/>
</dbReference>
<dbReference type="Pfam" id="PF22536">
    <property type="entry name" value="WHD_POLR3C"/>
    <property type="match status" value="1"/>
</dbReference>
<dbReference type="EMBL" id="KL198045">
    <property type="protein sequence ID" value="KDQ13190.1"/>
    <property type="molecule type" value="Genomic_DNA"/>
</dbReference>
<dbReference type="AlphaFoldDB" id="A0A067MEP7"/>
<dbReference type="GO" id="GO:0003697">
    <property type="term" value="F:single-stranded DNA binding"/>
    <property type="evidence" value="ECO:0007669"/>
    <property type="project" value="UniProtKB-UniRule"/>
</dbReference>
<dbReference type="GO" id="GO:0005666">
    <property type="term" value="C:RNA polymerase III complex"/>
    <property type="evidence" value="ECO:0007669"/>
    <property type="project" value="UniProtKB-UniRule"/>
</dbReference>
<protein>
    <recommendedName>
        <fullName evidence="4 9">DNA-directed RNA polymerase III subunit RPC3</fullName>
        <shortName evidence="9">RNA polymerase III subunit C3</shortName>
    </recommendedName>
</protein>
<keyword evidence="6 9" id="KW-0804">Transcription</keyword>
<evidence type="ECO:0000256" key="6">
    <source>
        <dbReference type="ARBA" id="ARBA00023163"/>
    </source>
</evidence>
<dbReference type="InterPro" id="IPR055207">
    <property type="entry name" value="POLR3C_WHD"/>
</dbReference>
<dbReference type="SUPFAM" id="SSF46785">
    <property type="entry name" value="Winged helix' DNA-binding domain"/>
    <property type="match status" value="1"/>
</dbReference>
<accession>A0A067MEP7</accession>
<keyword evidence="5 9" id="KW-0240">DNA-directed RNA polymerase</keyword>
<dbReference type="PROSITE" id="PS51344">
    <property type="entry name" value="HTH_TFE_IIE"/>
    <property type="match status" value="1"/>
</dbReference>
<dbReference type="InterPro" id="IPR017919">
    <property type="entry name" value="TFIIE/TFIIEa_HTH"/>
</dbReference>
<dbReference type="InterPro" id="IPR036388">
    <property type="entry name" value="WH-like_DNA-bd_sf"/>
</dbReference>
<keyword evidence="7 9" id="KW-0539">Nucleus</keyword>